<keyword evidence="2" id="KW-1185">Reference proteome</keyword>
<protein>
    <submittedName>
        <fullName evidence="1">Uncharacterized protein</fullName>
    </submittedName>
</protein>
<gene>
    <name evidence="1" type="ORF">BD410DRAFT_276721</name>
</gene>
<evidence type="ECO:0000313" key="1">
    <source>
        <dbReference type="EMBL" id="TDL22039.1"/>
    </source>
</evidence>
<dbReference type="Proteomes" id="UP000294933">
    <property type="component" value="Unassembled WGS sequence"/>
</dbReference>
<dbReference type="EMBL" id="ML170177">
    <property type="protein sequence ID" value="TDL22039.1"/>
    <property type="molecule type" value="Genomic_DNA"/>
</dbReference>
<evidence type="ECO:0000313" key="2">
    <source>
        <dbReference type="Proteomes" id="UP000294933"/>
    </source>
</evidence>
<dbReference type="VEuPathDB" id="FungiDB:BD410DRAFT_276721"/>
<accession>A0A4Y7Q540</accession>
<organism evidence="1 2">
    <name type="scientific">Rickenella mellea</name>
    <dbReference type="NCBI Taxonomy" id="50990"/>
    <lineage>
        <taxon>Eukaryota</taxon>
        <taxon>Fungi</taxon>
        <taxon>Dikarya</taxon>
        <taxon>Basidiomycota</taxon>
        <taxon>Agaricomycotina</taxon>
        <taxon>Agaricomycetes</taxon>
        <taxon>Hymenochaetales</taxon>
        <taxon>Rickenellaceae</taxon>
        <taxon>Rickenella</taxon>
    </lineage>
</organism>
<name>A0A4Y7Q540_9AGAM</name>
<proteinExistence type="predicted"/>
<dbReference type="AlphaFoldDB" id="A0A4Y7Q540"/>
<reference evidence="1 2" key="1">
    <citation type="submission" date="2018-06" db="EMBL/GenBank/DDBJ databases">
        <title>A transcriptomic atlas of mushroom development highlights an independent origin of complex multicellularity.</title>
        <authorList>
            <consortium name="DOE Joint Genome Institute"/>
            <person name="Krizsan K."/>
            <person name="Almasi E."/>
            <person name="Merenyi Z."/>
            <person name="Sahu N."/>
            <person name="Viragh M."/>
            <person name="Koszo T."/>
            <person name="Mondo S."/>
            <person name="Kiss B."/>
            <person name="Balint B."/>
            <person name="Kues U."/>
            <person name="Barry K."/>
            <person name="Hegedus J.C."/>
            <person name="Henrissat B."/>
            <person name="Johnson J."/>
            <person name="Lipzen A."/>
            <person name="Ohm R."/>
            <person name="Nagy I."/>
            <person name="Pangilinan J."/>
            <person name="Yan J."/>
            <person name="Xiong Y."/>
            <person name="Grigoriev I.V."/>
            <person name="Hibbett D.S."/>
            <person name="Nagy L.G."/>
        </authorList>
    </citation>
    <scope>NUCLEOTIDE SEQUENCE [LARGE SCALE GENOMIC DNA]</scope>
    <source>
        <strain evidence="1 2">SZMC22713</strain>
    </source>
</reference>
<sequence>MDSSMISIHITNYRRHPMTIRPHVFLRKVYPTFRRTMRSEMVSEVRKFDLPMSLHATNLPRTTIWFSFNSGGCQILSKWPYK</sequence>